<evidence type="ECO:0000313" key="2">
    <source>
        <dbReference type="Proteomes" id="UP000499080"/>
    </source>
</evidence>
<accession>A0A4Y2MJG1</accession>
<reference evidence="1 2" key="1">
    <citation type="journal article" date="2019" name="Sci. Rep.">
        <title>Orb-weaving spider Araneus ventricosus genome elucidates the spidroin gene catalogue.</title>
        <authorList>
            <person name="Kono N."/>
            <person name="Nakamura H."/>
            <person name="Ohtoshi R."/>
            <person name="Moran D.A.P."/>
            <person name="Shinohara A."/>
            <person name="Yoshida Y."/>
            <person name="Fujiwara M."/>
            <person name="Mori M."/>
            <person name="Tomita M."/>
            <person name="Arakawa K."/>
        </authorList>
    </citation>
    <scope>NUCLEOTIDE SEQUENCE [LARGE SCALE GENOMIC DNA]</scope>
</reference>
<dbReference type="Proteomes" id="UP000499080">
    <property type="component" value="Unassembled WGS sequence"/>
</dbReference>
<name>A0A4Y2MJG1_ARAVE</name>
<comment type="caution">
    <text evidence="1">The sequence shown here is derived from an EMBL/GenBank/DDBJ whole genome shotgun (WGS) entry which is preliminary data.</text>
</comment>
<evidence type="ECO:0000313" key="1">
    <source>
        <dbReference type="EMBL" id="GBN26500.1"/>
    </source>
</evidence>
<proteinExistence type="predicted"/>
<protein>
    <submittedName>
        <fullName evidence="1">Uncharacterized protein</fullName>
    </submittedName>
</protein>
<gene>
    <name evidence="1" type="ORF">AVEN_139057_1</name>
</gene>
<dbReference type="AlphaFoldDB" id="A0A4Y2MJG1"/>
<dbReference type="EMBL" id="BGPR01282198">
    <property type="protein sequence ID" value="GBN26500.1"/>
    <property type="molecule type" value="Genomic_DNA"/>
</dbReference>
<feature type="non-terminal residue" evidence="1">
    <location>
        <position position="1"/>
    </location>
</feature>
<sequence>IASELDTESKPMKDCGDECRNSCDVPYTCAATSGGYCHHQSAATNRLHLLQCPITLLGCAVAGSDDGLQLITQSHH</sequence>
<organism evidence="1 2">
    <name type="scientific">Araneus ventricosus</name>
    <name type="common">Orbweaver spider</name>
    <name type="synonym">Epeira ventricosa</name>
    <dbReference type="NCBI Taxonomy" id="182803"/>
    <lineage>
        <taxon>Eukaryota</taxon>
        <taxon>Metazoa</taxon>
        <taxon>Ecdysozoa</taxon>
        <taxon>Arthropoda</taxon>
        <taxon>Chelicerata</taxon>
        <taxon>Arachnida</taxon>
        <taxon>Araneae</taxon>
        <taxon>Araneomorphae</taxon>
        <taxon>Entelegynae</taxon>
        <taxon>Araneoidea</taxon>
        <taxon>Araneidae</taxon>
        <taxon>Araneus</taxon>
    </lineage>
</organism>
<keyword evidence="2" id="KW-1185">Reference proteome</keyword>